<dbReference type="RefSeq" id="WP_147824966.1">
    <property type="nucleotide sequence ID" value="NZ_BAAARG010000001.1"/>
</dbReference>
<evidence type="ECO:0000313" key="2">
    <source>
        <dbReference type="Proteomes" id="UP000321196"/>
    </source>
</evidence>
<keyword evidence="1" id="KW-0238">DNA-binding</keyword>
<dbReference type="EMBL" id="VRSW01000001">
    <property type="protein sequence ID" value="TXK06157.1"/>
    <property type="molecule type" value="Genomic_DNA"/>
</dbReference>
<dbReference type="GO" id="GO:0003677">
    <property type="term" value="F:DNA binding"/>
    <property type="evidence" value="ECO:0007669"/>
    <property type="project" value="UniProtKB-KW"/>
</dbReference>
<name>A0A5C8HRM3_9MICO</name>
<dbReference type="Proteomes" id="UP000321196">
    <property type="component" value="Unassembled WGS sequence"/>
</dbReference>
<comment type="caution">
    <text evidence="1">The sequence shown here is derived from an EMBL/GenBank/DDBJ whole genome shotgun (WGS) entry which is preliminary data.</text>
</comment>
<dbReference type="OrthoDB" id="9148135at2"/>
<accession>A0A5C8HRM3</accession>
<dbReference type="InterPro" id="IPR009351">
    <property type="entry name" value="AlkZ-like"/>
</dbReference>
<dbReference type="Pfam" id="PF06224">
    <property type="entry name" value="AlkZ-like"/>
    <property type="match status" value="1"/>
</dbReference>
<evidence type="ECO:0000313" key="1">
    <source>
        <dbReference type="EMBL" id="TXK06157.1"/>
    </source>
</evidence>
<proteinExistence type="predicted"/>
<keyword evidence="2" id="KW-1185">Reference proteome</keyword>
<dbReference type="PANTHER" id="PTHR38479:SF2">
    <property type="entry name" value="WINGED HELIX DNA-BINDING DOMAIN-CONTAINING PROTEIN"/>
    <property type="match status" value="1"/>
</dbReference>
<protein>
    <submittedName>
        <fullName evidence="1">Winged helix DNA-binding domain-containing protein</fullName>
    </submittedName>
</protein>
<sequence>MTDVLRRRLDSHLLGDARGASLVDTARHMMAIQSQELWGGKFALSVRTSGAPTARDVDAAFDRGELVRTWPFRGTLHVLAADDVEFALTVARDRVVARTTAPHRDALSLELDDYSRAERIVRTALASGPLSRGEVFDAMQLSGLDPAGNRGTHLIVAIALRGVVHWGPPIAHETGSATQQLLRLNDDLPAQAPVPSDRDAELYRRYLRGHAPATPEDFAWWSGLTLMQARAAAAAIADDVDLDDEGRQSLRAPVVGVVRATPQREHLLPSFDEYYMSYRDRSLTCDPRFMVTVGPTKNGRVEPILVRDGEVIATWKRDGAVVANAPHEVDSATALTRYREHIS</sequence>
<reference evidence="1 2" key="1">
    <citation type="submission" date="2019-08" db="EMBL/GenBank/DDBJ databases">
        <authorList>
            <person name="Dong K."/>
        </authorList>
    </citation>
    <scope>NUCLEOTIDE SEQUENCE [LARGE SCALE GENOMIC DNA]</scope>
    <source>
        <strain evidence="1 2">M4-8</strain>
    </source>
</reference>
<organism evidence="1 2">
    <name type="scientific">Microbacterium mitrae</name>
    <dbReference type="NCBI Taxonomy" id="664640"/>
    <lineage>
        <taxon>Bacteria</taxon>
        <taxon>Bacillati</taxon>
        <taxon>Actinomycetota</taxon>
        <taxon>Actinomycetes</taxon>
        <taxon>Micrococcales</taxon>
        <taxon>Microbacteriaceae</taxon>
        <taxon>Microbacterium</taxon>
    </lineage>
</organism>
<dbReference type="PANTHER" id="PTHR38479">
    <property type="entry name" value="LMO0824 PROTEIN"/>
    <property type="match status" value="1"/>
</dbReference>
<dbReference type="AlphaFoldDB" id="A0A5C8HRM3"/>
<gene>
    <name evidence="1" type="ORF">FVP60_04150</name>
</gene>